<dbReference type="CDD" id="cd00609">
    <property type="entry name" value="AAT_like"/>
    <property type="match status" value="1"/>
</dbReference>
<dbReference type="InterPro" id="IPR036388">
    <property type="entry name" value="WH-like_DNA-bd_sf"/>
</dbReference>
<proteinExistence type="inferred from homology"/>
<evidence type="ECO:0000313" key="8">
    <source>
        <dbReference type="Proteomes" id="UP000238164"/>
    </source>
</evidence>
<dbReference type="SUPFAM" id="SSF46785">
    <property type="entry name" value="Winged helix' DNA-binding domain"/>
    <property type="match status" value="1"/>
</dbReference>
<dbReference type="InterPro" id="IPR036390">
    <property type="entry name" value="WH_DNA-bd_sf"/>
</dbReference>
<dbReference type="Proteomes" id="UP000238164">
    <property type="component" value="Chromosome 1"/>
</dbReference>
<dbReference type="CDD" id="cd07377">
    <property type="entry name" value="WHTH_GntR"/>
    <property type="match status" value="1"/>
</dbReference>
<evidence type="ECO:0000259" key="6">
    <source>
        <dbReference type="PROSITE" id="PS50949"/>
    </source>
</evidence>
<dbReference type="InterPro" id="IPR051446">
    <property type="entry name" value="HTH_trans_reg/aminotransferase"/>
</dbReference>
<dbReference type="Pfam" id="PF00155">
    <property type="entry name" value="Aminotran_1_2"/>
    <property type="match status" value="1"/>
</dbReference>
<evidence type="ECO:0000313" key="7">
    <source>
        <dbReference type="EMBL" id="SPD87264.1"/>
    </source>
</evidence>
<dbReference type="AlphaFoldDB" id="A0A2N9JGP1"/>
<dbReference type="EMBL" id="LT985188">
    <property type="protein sequence ID" value="SPD87264.1"/>
    <property type="molecule type" value="Genomic_DNA"/>
</dbReference>
<keyword evidence="5" id="KW-0804">Transcription</keyword>
<evidence type="ECO:0000256" key="5">
    <source>
        <dbReference type="ARBA" id="ARBA00023163"/>
    </source>
</evidence>
<dbReference type="PRINTS" id="PR00035">
    <property type="entry name" value="HTHGNTR"/>
</dbReference>
<feature type="domain" description="HTH gntR-type" evidence="6">
    <location>
        <begin position="19"/>
        <end position="87"/>
    </location>
</feature>
<dbReference type="GO" id="GO:0003700">
    <property type="term" value="F:DNA-binding transcription factor activity"/>
    <property type="evidence" value="ECO:0007669"/>
    <property type="project" value="InterPro"/>
</dbReference>
<gene>
    <name evidence="7" type="ORF">MPLG2_2234</name>
</gene>
<dbReference type="InterPro" id="IPR015421">
    <property type="entry name" value="PyrdxlP-dep_Trfase_major"/>
</dbReference>
<evidence type="ECO:0000256" key="3">
    <source>
        <dbReference type="ARBA" id="ARBA00023015"/>
    </source>
</evidence>
<keyword evidence="8" id="KW-1185">Reference proteome</keyword>
<evidence type="ECO:0000256" key="1">
    <source>
        <dbReference type="ARBA" id="ARBA00005384"/>
    </source>
</evidence>
<keyword evidence="2" id="KW-0663">Pyridoxal phosphate</keyword>
<dbReference type="SUPFAM" id="SSF53383">
    <property type="entry name" value="PLP-dependent transferases"/>
    <property type="match status" value="1"/>
</dbReference>
<comment type="similarity">
    <text evidence="1">In the C-terminal section; belongs to the class-I pyridoxal-phosphate-dependent aminotransferase family.</text>
</comment>
<organism evidence="7 8">
    <name type="scientific">Micropruina glycogenica</name>
    <dbReference type="NCBI Taxonomy" id="75385"/>
    <lineage>
        <taxon>Bacteria</taxon>
        <taxon>Bacillati</taxon>
        <taxon>Actinomycetota</taxon>
        <taxon>Actinomycetes</taxon>
        <taxon>Propionibacteriales</taxon>
        <taxon>Nocardioidaceae</taxon>
        <taxon>Micropruina</taxon>
    </lineage>
</organism>
<dbReference type="InterPro" id="IPR015424">
    <property type="entry name" value="PyrdxlP-dep_Trfase"/>
</dbReference>
<dbReference type="PROSITE" id="PS50949">
    <property type="entry name" value="HTH_GNTR"/>
    <property type="match status" value="1"/>
</dbReference>
<dbReference type="InterPro" id="IPR000524">
    <property type="entry name" value="Tscrpt_reg_HTH_GntR"/>
</dbReference>
<dbReference type="Gene3D" id="3.40.640.10">
    <property type="entry name" value="Type I PLP-dependent aspartate aminotransferase-like (Major domain)"/>
    <property type="match status" value="1"/>
</dbReference>
<accession>A0A2N9JGP1</accession>
<keyword evidence="3" id="KW-0805">Transcription regulation</keyword>
<evidence type="ECO:0000256" key="2">
    <source>
        <dbReference type="ARBA" id="ARBA00022898"/>
    </source>
</evidence>
<dbReference type="GO" id="GO:0003677">
    <property type="term" value="F:DNA binding"/>
    <property type="evidence" value="ECO:0007669"/>
    <property type="project" value="UniProtKB-KW"/>
</dbReference>
<dbReference type="PANTHER" id="PTHR46577">
    <property type="entry name" value="HTH-TYPE TRANSCRIPTIONAL REGULATORY PROTEIN GABR"/>
    <property type="match status" value="1"/>
</dbReference>
<protein>
    <submittedName>
        <fullName evidence="7">Transcriptional regulator, GntR family</fullName>
    </submittedName>
</protein>
<dbReference type="SMART" id="SM00345">
    <property type="entry name" value="HTH_GNTR"/>
    <property type="match status" value="1"/>
</dbReference>
<dbReference type="InterPro" id="IPR004839">
    <property type="entry name" value="Aminotransferase_I/II_large"/>
</dbReference>
<name>A0A2N9JGP1_9ACTN</name>
<dbReference type="RefSeq" id="WP_105187608.1">
    <property type="nucleotide sequence ID" value="NZ_BAAAGO010000004.1"/>
</dbReference>
<keyword evidence="4" id="KW-0238">DNA-binding</keyword>
<dbReference type="OrthoDB" id="199743at2"/>
<reference evidence="7 8" key="1">
    <citation type="submission" date="2018-02" db="EMBL/GenBank/DDBJ databases">
        <authorList>
            <person name="Cohen D.B."/>
            <person name="Kent A.D."/>
        </authorList>
    </citation>
    <scope>NUCLEOTIDE SEQUENCE [LARGE SCALE GENOMIC DNA]</scope>
    <source>
        <strain evidence="7">1</strain>
    </source>
</reference>
<dbReference type="Pfam" id="PF00392">
    <property type="entry name" value="GntR"/>
    <property type="match status" value="1"/>
</dbReference>
<evidence type="ECO:0000256" key="4">
    <source>
        <dbReference type="ARBA" id="ARBA00023125"/>
    </source>
</evidence>
<sequence>MSGAISTSRIATLVGEVPSPTFEGLARSLARLIADGRLPLGLRLPSERELATALGLSRTTVTRAYTVLREAGYAIARQGSGTFTQVPGGAARGRDRGLSPVPDGTSVVDLTCAAAVAAPGLASAYATAVEQLPAYLTGHGYFPLGLPVLREAIAAGYTARGSHTAPEQILVTSGAIGAMAAVAQALVGPGDRALVESPVYPNAVDALRRAGARVVTAPVDPNGWDLAAMHAALRQAHPRVAYLIPDYQNPTGLLMTDDERVRLAHHLAATRTLAVVDESHALLQLDDAPLPLPFAAHYPSTISIGGSSKAFWGGLRVGWLRVPPALVPKLTEARLSLDLGAPVLEQLVLTHLLSGPSADAAAQRDRLRVHRDVLAAELRSALPQWSFRLPSGGLSLWVELPRPVASALAAGAEREGLVITPGSVFAPEGGLASFVRLPYGRPPDELRTAVRILTGVWATLDDTGPATDPVRLLIA</sequence>
<dbReference type="GO" id="GO:0030170">
    <property type="term" value="F:pyridoxal phosphate binding"/>
    <property type="evidence" value="ECO:0007669"/>
    <property type="project" value="InterPro"/>
</dbReference>
<dbReference type="PANTHER" id="PTHR46577:SF1">
    <property type="entry name" value="HTH-TYPE TRANSCRIPTIONAL REGULATORY PROTEIN GABR"/>
    <property type="match status" value="1"/>
</dbReference>
<dbReference type="KEGG" id="mgg:MPLG2_2234"/>
<dbReference type="Gene3D" id="1.10.10.10">
    <property type="entry name" value="Winged helix-like DNA-binding domain superfamily/Winged helix DNA-binding domain"/>
    <property type="match status" value="1"/>
</dbReference>